<evidence type="ECO:0000256" key="1">
    <source>
        <dbReference type="SAM" id="Phobius"/>
    </source>
</evidence>
<evidence type="ECO:0000313" key="4">
    <source>
        <dbReference type="Proteomes" id="UP000250134"/>
    </source>
</evidence>
<keyword evidence="1" id="KW-1133">Transmembrane helix</keyword>
<accession>A0A2Z2MAT5</accession>
<sequence>MRMLKYAILFAVFSLIDALTTWIGTHRGFAEANPVLAERLSNPLLFFGSFTLFTLLGVGVIAFSFYLAKRVPAMNYFPALFVALKALPVLNNLILLTGLPPLKLTLAATARWLLGFA</sequence>
<proteinExistence type="predicted"/>
<evidence type="ECO:0000313" key="3">
    <source>
        <dbReference type="EMBL" id="ASJ01682.1"/>
    </source>
</evidence>
<dbReference type="InterPro" id="IPR043717">
    <property type="entry name" value="DUF5658"/>
</dbReference>
<keyword evidence="1" id="KW-0472">Membrane</keyword>
<gene>
    <name evidence="3" type="ORF">A3K92_02390</name>
</gene>
<organism evidence="3 4">
    <name type="scientific">Thermococcus gorgonarius</name>
    <dbReference type="NCBI Taxonomy" id="71997"/>
    <lineage>
        <taxon>Archaea</taxon>
        <taxon>Methanobacteriati</taxon>
        <taxon>Methanobacteriota</taxon>
        <taxon>Thermococci</taxon>
        <taxon>Thermococcales</taxon>
        <taxon>Thermococcaceae</taxon>
        <taxon>Thermococcus</taxon>
    </lineage>
</organism>
<name>A0A2Z2MAT5_THEGO</name>
<dbReference type="EMBL" id="CP014855">
    <property type="protein sequence ID" value="ASJ01682.1"/>
    <property type="molecule type" value="Genomic_DNA"/>
</dbReference>
<keyword evidence="4" id="KW-1185">Reference proteome</keyword>
<feature type="domain" description="DUF5658" evidence="2">
    <location>
        <begin position="8"/>
        <end position="97"/>
    </location>
</feature>
<evidence type="ECO:0000259" key="2">
    <source>
        <dbReference type="Pfam" id="PF18902"/>
    </source>
</evidence>
<protein>
    <recommendedName>
        <fullName evidence="2">DUF5658 domain-containing protein</fullName>
    </recommendedName>
</protein>
<feature type="transmembrane region" description="Helical" evidence="1">
    <location>
        <begin position="79"/>
        <end position="99"/>
    </location>
</feature>
<dbReference type="Pfam" id="PF18902">
    <property type="entry name" value="DUF5658"/>
    <property type="match status" value="1"/>
</dbReference>
<dbReference type="AlphaFoldDB" id="A0A2Z2MAT5"/>
<dbReference type="OrthoDB" id="97614at2157"/>
<dbReference type="KEGG" id="tgg:A3K92_02390"/>
<dbReference type="Proteomes" id="UP000250134">
    <property type="component" value="Chromosome"/>
</dbReference>
<reference evidence="3 4" key="1">
    <citation type="submission" date="2016-03" db="EMBL/GenBank/DDBJ databases">
        <title>Complete genome sequence of Thermococcus gorgonarius.</title>
        <authorList>
            <person name="Oger P.M."/>
        </authorList>
    </citation>
    <scope>NUCLEOTIDE SEQUENCE [LARGE SCALE GENOMIC DNA]</scope>
    <source>
        <strain evidence="3 4">W-12</strain>
    </source>
</reference>
<feature type="transmembrane region" description="Helical" evidence="1">
    <location>
        <begin position="44"/>
        <end position="67"/>
    </location>
</feature>
<keyword evidence="1" id="KW-0812">Transmembrane</keyword>